<evidence type="ECO:0000256" key="1">
    <source>
        <dbReference type="ARBA" id="ARBA00004651"/>
    </source>
</evidence>
<feature type="transmembrane region" description="Helical" evidence="5">
    <location>
        <begin position="237"/>
        <end position="258"/>
    </location>
</feature>
<keyword evidence="8" id="KW-1185">Reference proteome</keyword>
<dbReference type="PANTHER" id="PTHR11662">
    <property type="entry name" value="SOLUTE CARRIER FAMILY 17"/>
    <property type="match status" value="1"/>
</dbReference>
<dbReference type="SUPFAM" id="SSF103473">
    <property type="entry name" value="MFS general substrate transporter"/>
    <property type="match status" value="1"/>
</dbReference>
<feature type="transmembrane region" description="Helical" evidence="5">
    <location>
        <begin position="149"/>
        <end position="170"/>
    </location>
</feature>
<feature type="domain" description="Major facilitator superfamily (MFS) profile" evidence="6">
    <location>
        <begin position="24"/>
        <end position="429"/>
    </location>
</feature>
<reference evidence="8" key="1">
    <citation type="journal article" date="2019" name="Int. J. Syst. Evol. Microbiol.">
        <title>The Global Catalogue of Microorganisms (GCM) 10K type strain sequencing project: providing services to taxonomists for standard genome sequencing and annotation.</title>
        <authorList>
            <consortium name="The Broad Institute Genomics Platform"/>
            <consortium name="The Broad Institute Genome Sequencing Center for Infectious Disease"/>
            <person name="Wu L."/>
            <person name="Ma J."/>
        </authorList>
    </citation>
    <scope>NUCLEOTIDE SEQUENCE [LARGE SCALE GENOMIC DNA]</scope>
    <source>
        <strain evidence="8">JCM 30742</strain>
    </source>
</reference>
<evidence type="ECO:0000256" key="5">
    <source>
        <dbReference type="SAM" id="Phobius"/>
    </source>
</evidence>
<feature type="transmembrane region" description="Helical" evidence="5">
    <location>
        <begin position="115"/>
        <end position="137"/>
    </location>
</feature>
<dbReference type="InterPro" id="IPR020846">
    <property type="entry name" value="MFS_dom"/>
</dbReference>
<feature type="transmembrane region" description="Helical" evidence="5">
    <location>
        <begin position="337"/>
        <end position="358"/>
    </location>
</feature>
<feature type="transmembrane region" description="Helical" evidence="5">
    <location>
        <begin position="370"/>
        <end position="393"/>
    </location>
</feature>
<evidence type="ECO:0000313" key="7">
    <source>
        <dbReference type="EMBL" id="GAA3694333.1"/>
    </source>
</evidence>
<dbReference type="RefSeq" id="WP_345152717.1">
    <property type="nucleotide sequence ID" value="NZ_BAABEO010000023.1"/>
</dbReference>
<organism evidence="7 8">
    <name type="scientific">Arthrobacter ginkgonis</name>
    <dbReference type="NCBI Taxonomy" id="1630594"/>
    <lineage>
        <taxon>Bacteria</taxon>
        <taxon>Bacillati</taxon>
        <taxon>Actinomycetota</taxon>
        <taxon>Actinomycetes</taxon>
        <taxon>Micrococcales</taxon>
        <taxon>Micrococcaceae</taxon>
        <taxon>Arthrobacter</taxon>
    </lineage>
</organism>
<evidence type="ECO:0000256" key="4">
    <source>
        <dbReference type="ARBA" id="ARBA00023136"/>
    </source>
</evidence>
<feature type="transmembrane region" description="Helical" evidence="5">
    <location>
        <begin position="21"/>
        <end position="42"/>
    </location>
</feature>
<comment type="subcellular location">
    <subcellularLocation>
        <location evidence="1">Cell membrane</location>
        <topology evidence="1">Multi-pass membrane protein</topology>
    </subcellularLocation>
</comment>
<dbReference type="EMBL" id="BAABEO010000023">
    <property type="protein sequence ID" value="GAA3694333.1"/>
    <property type="molecule type" value="Genomic_DNA"/>
</dbReference>
<keyword evidence="2 5" id="KW-0812">Transmembrane</keyword>
<comment type="caution">
    <text evidence="7">The sequence shown here is derived from an EMBL/GenBank/DDBJ whole genome shotgun (WGS) entry which is preliminary data.</text>
</comment>
<proteinExistence type="predicted"/>
<dbReference type="InterPro" id="IPR011701">
    <property type="entry name" value="MFS"/>
</dbReference>
<gene>
    <name evidence="7" type="ORF">GCM10023081_34510</name>
</gene>
<evidence type="ECO:0000256" key="2">
    <source>
        <dbReference type="ARBA" id="ARBA00022692"/>
    </source>
</evidence>
<dbReference type="InterPro" id="IPR050382">
    <property type="entry name" value="MFS_Na/Anion_cotransporter"/>
</dbReference>
<feature type="transmembrane region" description="Helical" evidence="5">
    <location>
        <begin position="89"/>
        <end position="109"/>
    </location>
</feature>
<evidence type="ECO:0000313" key="8">
    <source>
        <dbReference type="Proteomes" id="UP001500752"/>
    </source>
</evidence>
<feature type="transmembrane region" description="Helical" evidence="5">
    <location>
        <begin position="176"/>
        <end position="197"/>
    </location>
</feature>
<feature type="transmembrane region" description="Helical" evidence="5">
    <location>
        <begin position="405"/>
        <end position="425"/>
    </location>
</feature>
<feature type="transmembrane region" description="Helical" evidence="5">
    <location>
        <begin position="311"/>
        <end position="331"/>
    </location>
</feature>
<feature type="transmembrane region" description="Helical" evidence="5">
    <location>
        <begin position="62"/>
        <end position="82"/>
    </location>
</feature>
<evidence type="ECO:0000259" key="6">
    <source>
        <dbReference type="PROSITE" id="PS50850"/>
    </source>
</evidence>
<keyword evidence="3 5" id="KW-1133">Transmembrane helix</keyword>
<dbReference type="Pfam" id="PF07690">
    <property type="entry name" value="MFS_1"/>
    <property type="match status" value="1"/>
</dbReference>
<dbReference type="Gene3D" id="1.20.1250.20">
    <property type="entry name" value="MFS general substrate transporter like domains"/>
    <property type="match status" value="2"/>
</dbReference>
<protein>
    <submittedName>
        <fullName evidence="7">MFS transporter</fullName>
    </submittedName>
</protein>
<accession>A0ABP7CTG3</accession>
<dbReference type="InterPro" id="IPR036259">
    <property type="entry name" value="MFS_trans_sf"/>
</dbReference>
<feature type="transmembrane region" description="Helical" evidence="5">
    <location>
        <begin position="278"/>
        <end position="299"/>
    </location>
</feature>
<keyword evidence="4 5" id="KW-0472">Membrane</keyword>
<evidence type="ECO:0000256" key="3">
    <source>
        <dbReference type="ARBA" id="ARBA00022989"/>
    </source>
</evidence>
<sequence>MTEDLRVRESVQPTQRSAARAWLVTVMLVLLALVNWGDKAVLGLVAVPLMKDLGIGPAEYGLLASSLYFLFSASAVTAGFLANRIATKWLLFGMVVIWSICQFSIWLAPTFAMVLASRILLGFGEGPSAGLSFHAAAKWFRDEERNVPIALQNVGAFGGIAVAAPGVTYVATTWGWHWAFFAVGIAGIVWLVAWLFIGKEGPYSASPKSAESAAAADSVLVGSFRAPYGKLMLSRTFIGCCCVSLAAYWALAIVSAWLPTYLQIARGYSPASAAQIVMGVSLSAIVFLVTEAFATNILMKRGVGTRVARGVMAAGSTAVAGVFILLGTFATAGTLQIVLLCIGFGLGLVTFTTGAVMISEFVPVLQRGAVLGIYVAIITSAGIFAPTIFGGIVQAQGSTEAGYQMALTVSGVVVIVGGLIGLVLIDPKRDANRIFKLMRPTVSA</sequence>
<dbReference type="PROSITE" id="PS50850">
    <property type="entry name" value="MFS"/>
    <property type="match status" value="1"/>
</dbReference>
<name>A0ABP7CTG3_9MICC</name>
<dbReference type="PANTHER" id="PTHR11662:SF450">
    <property type="entry name" value="BLR1003 PROTEIN"/>
    <property type="match status" value="1"/>
</dbReference>
<dbReference type="Proteomes" id="UP001500752">
    <property type="component" value="Unassembled WGS sequence"/>
</dbReference>